<dbReference type="Pfam" id="PF13649">
    <property type="entry name" value="Methyltransf_25"/>
    <property type="match status" value="1"/>
</dbReference>
<reference evidence="2 3" key="1">
    <citation type="submission" date="2021-06" db="EMBL/GenBank/DDBJ databases">
        <title>Halomicroarcula sp. a new haloarchaeum isolated from saline soil.</title>
        <authorList>
            <person name="Duran-Viseras A."/>
            <person name="Sanchez-Porro C."/>
            <person name="Ventosa A."/>
        </authorList>
    </citation>
    <scope>NUCLEOTIDE SEQUENCE [LARGE SCALE GENOMIC DNA]</scope>
    <source>
        <strain evidence="2 3">F13</strain>
    </source>
</reference>
<evidence type="ECO:0000313" key="2">
    <source>
        <dbReference type="EMBL" id="MBX0322036.1"/>
    </source>
</evidence>
<evidence type="ECO:0000313" key="3">
    <source>
        <dbReference type="Proteomes" id="UP001430377"/>
    </source>
</evidence>
<feature type="domain" description="Methyltransferase" evidence="1">
    <location>
        <begin position="36"/>
        <end position="106"/>
    </location>
</feature>
<protein>
    <submittedName>
        <fullName evidence="2">Methyltransferase domain-containing protein</fullName>
    </submittedName>
</protein>
<dbReference type="Proteomes" id="UP001430377">
    <property type="component" value="Unassembled WGS sequence"/>
</dbReference>
<dbReference type="GO" id="GO:0008168">
    <property type="term" value="F:methyltransferase activity"/>
    <property type="evidence" value="ECO:0007669"/>
    <property type="project" value="UniProtKB-KW"/>
</dbReference>
<proteinExistence type="predicted"/>
<dbReference type="InterPro" id="IPR029063">
    <property type="entry name" value="SAM-dependent_MTases_sf"/>
</dbReference>
<dbReference type="Gene3D" id="3.40.50.150">
    <property type="entry name" value="Vaccinia Virus protein VP39"/>
    <property type="match status" value="1"/>
</dbReference>
<keyword evidence="2" id="KW-0489">Methyltransferase</keyword>
<evidence type="ECO:0000259" key="1">
    <source>
        <dbReference type="Pfam" id="PF13649"/>
    </source>
</evidence>
<organism evidence="2 3">
    <name type="scientific">Haloarcula rubra</name>
    <dbReference type="NCBI Taxonomy" id="2487747"/>
    <lineage>
        <taxon>Archaea</taxon>
        <taxon>Methanobacteriati</taxon>
        <taxon>Methanobacteriota</taxon>
        <taxon>Stenosarchaea group</taxon>
        <taxon>Halobacteria</taxon>
        <taxon>Halobacteriales</taxon>
        <taxon>Haloarculaceae</taxon>
        <taxon>Haloarcula</taxon>
    </lineage>
</organism>
<dbReference type="SUPFAM" id="SSF53335">
    <property type="entry name" value="S-adenosyl-L-methionine-dependent methyltransferases"/>
    <property type="match status" value="1"/>
</dbReference>
<dbReference type="CDD" id="cd02440">
    <property type="entry name" value="AdoMet_MTases"/>
    <property type="match status" value="1"/>
</dbReference>
<accession>A0AAW4PMQ3</accession>
<dbReference type="RefSeq" id="WP_220617022.1">
    <property type="nucleotide sequence ID" value="NZ_RKLR01000001.1"/>
</dbReference>
<keyword evidence="3" id="KW-1185">Reference proteome</keyword>
<dbReference type="InterPro" id="IPR041698">
    <property type="entry name" value="Methyltransf_25"/>
</dbReference>
<keyword evidence="2" id="KW-0808">Transferase</keyword>
<comment type="caution">
    <text evidence="2">The sequence shown here is derived from an EMBL/GenBank/DDBJ whole genome shotgun (WGS) entry which is preliminary data.</text>
</comment>
<dbReference type="EMBL" id="RKLR01000001">
    <property type="protein sequence ID" value="MBX0322036.1"/>
    <property type="molecule type" value="Genomic_DNA"/>
</dbReference>
<sequence length="201" mass="22189">MPTWDERFRRGEYPTDPDPHPVLERYLPTFPDGRALDVATGTGRNAVRLAEAGYHVDAVDQSREGLTITRRNARAAGVADRVSPIQADIPTYTFPEATYAVVTVSFYRVVDRLPDVVDSLVEGGCLFVQHHLRTTDDVDGGPSTDRYRFAANELLRAGLGLTVLHYDERTNSDGGTRTATAQLVARNSTGQRQSYPDIGPR</sequence>
<gene>
    <name evidence="2" type="ORF">EGH21_03215</name>
</gene>
<dbReference type="AlphaFoldDB" id="A0AAW4PMQ3"/>
<name>A0AAW4PMQ3_9EURY</name>
<dbReference type="GO" id="GO:0032259">
    <property type="term" value="P:methylation"/>
    <property type="evidence" value="ECO:0007669"/>
    <property type="project" value="UniProtKB-KW"/>
</dbReference>